<reference evidence="2 3" key="1">
    <citation type="submission" date="2023-07" db="EMBL/GenBank/DDBJ databases">
        <title>Genomic Encyclopedia of Type Strains, Phase IV (KMG-IV): sequencing the most valuable type-strain genomes for metagenomic binning, comparative biology and taxonomic classification.</title>
        <authorList>
            <person name="Goeker M."/>
        </authorList>
    </citation>
    <scope>NUCLEOTIDE SEQUENCE [LARGE SCALE GENOMIC DNA]</scope>
    <source>
        <strain evidence="2 3">DSM 16784</strain>
    </source>
</reference>
<dbReference type="InterPro" id="IPR053737">
    <property type="entry name" value="Type_II_TA_Toxin"/>
</dbReference>
<keyword evidence="3" id="KW-1185">Reference proteome</keyword>
<name>A0ABU0E603_9FIRM</name>
<feature type="domain" description="Fido" evidence="1">
    <location>
        <begin position="177"/>
        <end position="313"/>
    </location>
</feature>
<gene>
    <name evidence="2" type="ORF">J2S15_003093</name>
</gene>
<proteinExistence type="predicted"/>
<evidence type="ECO:0000259" key="1">
    <source>
        <dbReference type="PROSITE" id="PS51459"/>
    </source>
</evidence>
<dbReference type="SUPFAM" id="SSF140931">
    <property type="entry name" value="Fic-like"/>
    <property type="match status" value="1"/>
</dbReference>
<dbReference type="InterPro" id="IPR036597">
    <property type="entry name" value="Fido-like_dom_sf"/>
</dbReference>
<dbReference type="Pfam" id="PF13310">
    <property type="entry name" value="Virulence_RhuM"/>
    <property type="match status" value="1"/>
</dbReference>
<comment type="caution">
    <text evidence="2">The sequence shown here is derived from an EMBL/GenBank/DDBJ whole genome shotgun (WGS) entry which is preliminary data.</text>
</comment>
<dbReference type="PANTHER" id="PTHR35810">
    <property type="entry name" value="CYTOPLASMIC PROTEIN-RELATED"/>
    <property type="match status" value="1"/>
</dbReference>
<organism evidence="2 3">
    <name type="scientific">Breznakia pachnodae</name>
    <dbReference type="NCBI Taxonomy" id="265178"/>
    <lineage>
        <taxon>Bacteria</taxon>
        <taxon>Bacillati</taxon>
        <taxon>Bacillota</taxon>
        <taxon>Erysipelotrichia</taxon>
        <taxon>Erysipelotrichales</taxon>
        <taxon>Erysipelotrichaceae</taxon>
        <taxon>Breznakia</taxon>
    </lineage>
</organism>
<dbReference type="PROSITE" id="PS51459">
    <property type="entry name" value="FIDO"/>
    <property type="match status" value="1"/>
</dbReference>
<accession>A0ABU0E603</accession>
<dbReference type="RefSeq" id="WP_307409869.1">
    <property type="nucleotide sequence ID" value="NZ_JAUSUR010000006.1"/>
</dbReference>
<dbReference type="InterPro" id="IPR003812">
    <property type="entry name" value="Fido"/>
</dbReference>
<protein>
    <submittedName>
        <fullName evidence="2">Prophage maintenance system killer protein</fullName>
    </submittedName>
</protein>
<dbReference type="EMBL" id="JAUSUR010000006">
    <property type="protein sequence ID" value="MDQ0362339.1"/>
    <property type="molecule type" value="Genomic_DNA"/>
</dbReference>
<evidence type="ECO:0000313" key="3">
    <source>
        <dbReference type="Proteomes" id="UP001230220"/>
    </source>
</evidence>
<dbReference type="Pfam" id="PF02661">
    <property type="entry name" value="Fic"/>
    <property type="match status" value="1"/>
</dbReference>
<evidence type="ECO:0000313" key="2">
    <source>
        <dbReference type="EMBL" id="MDQ0362339.1"/>
    </source>
</evidence>
<sequence>MTKKEVMIFKDGSFEVNVNIDLDGETVWLTRKQVSELFDRDVKTIGKHINNVLKEELDNEDAVVAKFATTANDGKSYNIDHYNLDVIISVGYRVKSNRGVLFRKWANSVLKQYLLDGYVVNERRSDTLDYSKVLGLLNNLRTKNMMDEITGEDLLGFLDSYQRGLEILDNYDHHTLTSPNGIQDIYKLTYNECIDIIRKSSFEDKDDLFAIERDDSFHSSIQTIYQTYDGIEMYPTLELKAANLLYLVTKNHSFIDGNKRIAAIVFLYFLQKNNNLKVNGVERISNETLVTLTILIASSNPEDKENVVNLITVLIAK</sequence>
<dbReference type="InterPro" id="IPR011204">
    <property type="entry name" value="Virulence_RhuM-like"/>
</dbReference>
<dbReference type="PANTHER" id="PTHR35810:SF1">
    <property type="entry name" value="CYTOPLASMIC PROTEIN"/>
    <property type="match status" value="1"/>
</dbReference>
<dbReference type="Proteomes" id="UP001230220">
    <property type="component" value="Unassembled WGS sequence"/>
</dbReference>
<dbReference type="Gene3D" id="1.20.120.1870">
    <property type="entry name" value="Fic/DOC protein, Fido domain"/>
    <property type="match status" value="1"/>
</dbReference>